<reference evidence="1" key="1">
    <citation type="submission" date="2023-10" db="EMBL/GenBank/DDBJ databases">
        <title>Genome assembly of Pristionchus species.</title>
        <authorList>
            <person name="Yoshida K."/>
            <person name="Sommer R.J."/>
        </authorList>
    </citation>
    <scope>NUCLEOTIDE SEQUENCE</scope>
    <source>
        <strain evidence="1">RS5133</strain>
    </source>
</reference>
<evidence type="ECO:0000313" key="1">
    <source>
        <dbReference type="EMBL" id="GMT17570.1"/>
    </source>
</evidence>
<dbReference type="EMBL" id="BTSY01000003">
    <property type="protein sequence ID" value="GMT17570.1"/>
    <property type="molecule type" value="Genomic_DNA"/>
</dbReference>
<evidence type="ECO:0000313" key="2">
    <source>
        <dbReference type="Proteomes" id="UP001432322"/>
    </source>
</evidence>
<name>A0AAV5VD05_9BILA</name>
<organism evidence="1 2">
    <name type="scientific">Pristionchus fissidentatus</name>
    <dbReference type="NCBI Taxonomy" id="1538716"/>
    <lineage>
        <taxon>Eukaryota</taxon>
        <taxon>Metazoa</taxon>
        <taxon>Ecdysozoa</taxon>
        <taxon>Nematoda</taxon>
        <taxon>Chromadorea</taxon>
        <taxon>Rhabditida</taxon>
        <taxon>Rhabditina</taxon>
        <taxon>Diplogasteromorpha</taxon>
        <taxon>Diplogasteroidea</taxon>
        <taxon>Neodiplogasteridae</taxon>
        <taxon>Pristionchus</taxon>
    </lineage>
</organism>
<feature type="non-terminal residue" evidence="1">
    <location>
        <position position="1"/>
    </location>
</feature>
<protein>
    <submittedName>
        <fullName evidence="1">Uncharacterized protein</fullName>
    </submittedName>
</protein>
<dbReference type="Proteomes" id="UP001432322">
    <property type="component" value="Unassembled WGS sequence"/>
</dbReference>
<feature type="non-terminal residue" evidence="1">
    <location>
        <position position="77"/>
    </location>
</feature>
<accession>A0AAV5VD05</accession>
<dbReference type="AlphaFoldDB" id="A0AAV5VD05"/>
<sequence>SQACRQLRQFDLDIGRRQFNRVTMEFGLSDVNFHNIEAHYTRLFKNAFVTYFTIECFHFDERAVRIVSGIFSSISYQ</sequence>
<gene>
    <name evidence="1" type="ORF">PFISCL1PPCAC_8867</name>
</gene>
<proteinExistence type="predicted"/>
<keyword evidence="2" id="KW-1185">Reference proteome</keyword>
<comment type="caution">
    <text evidence="1">The sequence shown here is derived from an EMBL/GenBank/DDBJ whole genome shotgun (WGS) entry which is preliminary data.</text>
</comment>